<dbReference type="RefSeq" id="WP_146529558.1">
    <property type="nucleotide sequence ID" value="NZ_SJPV01000010.1"/>
</dbReference>
<dbReference type="GO" id="GO:0000160">
    <property type="term" value="P:phosphorelay signal transduction system"/>
    <property type="evidence" value="ECO:0007669"/>
    <property type="project" value="InterPro"/>
</dbReference>
<sequence length="214" mass="22959">MNRIRVLIADDHQILAEGVRGLLEAEFEVVGVVADGRELVAAAKRLLPAVIVADVTMPLLNGIEAAVQLRDAGVTAKVVFLTMHRDVAYARRALDAGASGYVLKHSVTSELLTAIREALCGQTYISPIIAGELFQSYRDGDASSSGSPQRLTARQREVLQLIAEGSSAKQIASLLKISVRTAEAHRARIMEALELSSTAELVQYAIRNGIVSVD</sequence>
<dbReference type="EMBL" id="SJPV01000010">
    <property type="protein sequence ID" value="TWU33263.1"/>
    <property type="molecule type" value="Genomic_DNA"/>
</dbReference>
<dbReference type="SUPFAM" id="SSF46894">
    <property type="entry name" value="C-terminal effector domain of the bipartite response regulators"/>
    <property type="match status" value="1"/>
</dbReference>
<evidence type="ECO:0000313" key="9">
    <source>
        <dbReference type="Proteomes" id="UP000319143"/>
    </source>
</evidence>
<dbReference type="CDD" id="cd17535">
    <property type="entry name" value="REC_NarL-like"/>
    <property type="match status" value="1"/>
</dbReference>
<dbReference type="GO" id="GO:0006355">
    <property type="term" value="P:regulation of DNA-templated transcription"/>
    <property type="evidence" value="ECO:0007669"/>
    <property type="project" value="InterPro"/>
</dbReference>
<dbReference type="CDD" id="cd06170">
    <property type="entry name" value="LuxR_C_like"/>
    <property type="match status" value="1"/>
</dbReference>
<dbReference type="AlphaFoldDB" id="A0A5C6D7U7"/>
<gene>
    <name evidence="8" type="primary">nreC_3</name>
    <name evidence="8" type="ORF">Poly41_50150</name>
</gene>
<keyword evidence="2" id="KW-0805">Transcription regulation</keyword>
<dbReference type="GO" id="GO:0003677">
    <property type="term" value="F:DNA binding"/>
    <property type="evidence" value="ECO:0007669"/>
    <property type="project" value="UniProtKB-KW"/>
</dbReference>
<dbReference type="PANTHER" id="PTHR43214">
    <property type="entry name" value="TWO-COMPONENT RESPONSE REGULATOR"/>
    <property type="match status" value="1"/>
</dbReference>
<evidence type="ECO:0000256" key="5">
    <source>
        <dbReference type="PROSITE-ProRule" id="PRU00169"/>
    </source>
</evidence>
<evidence type="ECO:0000313" key="8">
    <source>
        <dbReference type="EMBL" id="TWU33263.1"/>
    </source>
</evidence>
<evidence type="ECO:0000256" key="4">
    <source>
        <dbReference type="ARBA" id="ARBA00023163"/>
    </source>
</evidence>
<proteinExistence type="predicted"/>
<dbReference type="PRINTS" id="PR00038">
    <property type="entry name" value="HTHLUXR"/>
</dbReference>
<reference evidence="8 9" key="1">
    <citation type="submission" date="2019-02" db="EMBL/GenBank/DDBJ databases">
        <title>Deep-cultivation of Planctomycetes and their phenomic and genomic characterization uncovers novel biology.</title>
        <authorList>
            <person name="Wiegand S."/>
            <person name="Jogler M."/>
            <person name="Boedeker C."/>
            <person name="Pinto D."/>
            <person name="Vollmers J."/>
            <person name="Rivas-Marin E."/>
            <person name="Kohn T."/>
            <person name="Peeters S.H."/>
            <person name="Heuer A."/>
            <person name="Rast P."/>
            <person name="Oberbeckmann S."/>
            <person name="Bunk B."/>
            <person name="Jeske O."/>
            <person name="Meyerdierks A."/>
            <person name="Storesund J.E."/>
            <person name="Kallscheuer N."/>
            <person name="Luecker S."/>
            <person name="Lage O.M."/>
            <person name="Pohl T."/>
            <person name="Merkel B.J."/>
            <person name="Hornburger P."/>
            <person name="Mueller R.-W."/>
            <person name="Bruemmer F."/>
            <person name="Labrenz M."/>
            <person name="Spormann A.M."/>
            <person name="Op Den Camp H."/>
            <person name="Overmann J."/>
            <person name="Amann R."/>
            <person name="Jetten M.S.M."/>
            <person name="Mascher T."/>
            <person name="Medema M.H."/>
            <person name="Devos D.P."/>
            <person name="Kaster A.-K."/>
            <person name="Ovreas L."/>
            <person name="Rohde M."/>
            <person name="Galperin M.Y."/>
            <person name="Jogler C."/>
        </authorList>
    </citation>
    <scope>NUCLEOTIDE SEQUENCE [LARGE SCALE GENOMIC DNA]</scope>
    <source>
        <strain evidence="8 9">Poly41</strain>
    </source>
</reference>
<evidence type="ECO:0000259" key="7">
    <source>
        <dbReference type="PROSITE" id="PS50110"/>
    </source>
</evidence>
<dbReference type="Proteomes" id="UP000319143">
    <property type="component" value="Unassembled WGS sequence"/>
</dbReference>
<evidence type="ECO:0000256" key="1">
    <source>
        <dbReference type="ARBA" id="ARBA00022553"/>
    </source>
</evidence>
<dbReference type="InterPro" id="IPR058245">
    <property type="entry name" value="NreC/VraR/RcsB-like_REC"/>
</dbReference>
<dbReference type="InterPro" id="IPR016032">
    <property type="entry name" value="Sig_transdc_resp-reg_C-effctor"/>
</dbReference>
<organism evidence="8 9">
    <name type="scientific">Novipirellula artificiosorum</name>
    <dbReference type="NCBI Taxonomy" id="2528016"/>
    <lineage>
        <taxon>Bacteria</taxon>
        <taxon>Pseudomonadati</taxon>
        <taxon>Planctomycetota</taxon>
        <taxon>Planctomycetia</taxon>
        <taxon>Pirellulales</taxon>
        <taxon>Pirellulaceae</taxon>
        <taxon>Novipirellula</taxon>
    </lineage>
</organism>
<dbReference type="SMART" id="SM00448">
    <property type="entry name" value="REC"/>
    <property type="match status" value="1"/>
</dbReference>
<keyword evidence="9" id="KW-1185">Reference proteome</keyword>
<keyword evidence="3" id="KW-0238">DNA-binding</keyword>
<feature type="domain" description="Response regulatory" evidence="7">
    <location>
        <begin position="5"/>
        <end position="119"/>
    </location>
</feature>
<comment type="caution">
    <text evidence="8">The sequence shown here is derived from an EMBL/GenBank/DDBJ whole genome shotgun (WGS) entry which is preliminary data.</text>
</comment>
<dbReference type="PROSITE" id="PS50110">
    <property type="entry name" value="RESPONSE_REGULATORY"/>
    <property type="match status" value="1"/>
</dbReference>
<accession>A0A5C6D7U7</accession>
<keyword evidence="1 5" id="KW-0597">Phosphoprotein</keyword>
<dbReference type="Pfam" id="PF00072">
    <property type="entry name" value="Response_reg"/>
    <property type="match status" value="1"/>
</dbReference>
<dbReference type="PROSITE" id="PS50043">
    <property type="entry name" value="HTH_LUXR_2"/>
    <property type="match status" value="1"/>
</dbReference>
<dbReference type="SMART" id="SM00421">
    <property type="entry name" value="HTH_LUXR"/>
    <property type="match status" value="1"/>
</dbReference>
<dbReference type="InterPro" id="IPR011006">
    <property type="entry name" value="CheY-like_superfamily"/>
</dbReference>
<dbReference type="InterPro" id="IPR001789">
    <property type="entry name" value="Sig_transdc_resp-reg_receiver"/>
</dbReference>
<evidence type="ECO:0000256" key="3">
    <source>
        <dbReference type="ARBA" id="ARBA00023125"/>
    </source>
</evidence>
<keyword evidence="4" id="KW-0804">Transcription</keyword>
<evidence type="ECO:0000256" key="2">
    <source>
        <dbReference type="ARBA" id="ARBA00023015"/>
    </source>
</evidence>
<dbReference type="InterPro" id="IPR039420">
    <property type="entry name" value="WalR-like"/>
</dbReference>
<protein>
    <submittedName>
        <fullName evidence="8">Oxygen regulatory protein NreC</fullName>
    </submittedName>
</protein>
<dbReference type="InterPro" id="IPR000792">
    <property type="entry name" value="Tscrpt_reg_LuxR_C"/>
</dbReference>
<dbReference type="Pfam" id="PF00196">
    <property type="entry name" value="GerE"/>
    <property type="match status" value="1"/>
</dbReference>
<evidence type="ECO:0000259" key="6">
    <source>
        <dbReference type="PROSITE" id="PS50043"/>
    </source>
</evidence>
<feature type="modified residue" description="4-aspartylphosphate" evidence="5">
    <location>
        <position position="54"/>
    </location>
</feature>
<dbReference type="SUPFAM" id="SSF52172">
    <property type="entry name" value="CheY-like"/>
    <property type="match status" value="1"/>
</dbReference>
<feature type="domain" description="HTH luxR-type" evidence="6">
    <location>
        <begin position="144"/>
        <end position="209"/>
    </location>
</feature>
<dbReference type="PANTHER" id="PTHR43214:SF41">
    <property type="entry name" value="NITRATE_NITRITE RESPONSE REGULATOR PROTEIN NARP"/>
    <property type="match status" value="1"/>
</dbReference>
<dbReference type="OrthoDB" id="9796655at2"/>
<name>A0A5C6D7U7_9BACT</name>
<dbReference type="Gene3D" id="3.40.50.2300">
    <property type="match status" value="1"/>
</dbReference>